<evidence type="ECO:0000256" key="1">
    <source>
        <dbReference type="SAM" id="MobiDB-lite"/>
    </source>
</evidence>
<keyword evidence="2" id="KW-0812">Transmembrane</keyword>
<keyword evidence="2" id="KW-1133">Transmembrane helix</keyword>
<feature type="transmembrane region" description="Helical" evidence="2">
    <location>
        <begin position="108"/>
        <end position="130"/>
    </location>
</feature>
<protein>
    <recommendedName>
        <fullName evidence="5">TrbC/VIRB2 family protein</fullName>
    </recommendedName>
</protein>
<evidence type="ECO:0008006" key="5">
    <source>
        <dbReference type="Google" id="ProtNLM"/>
    </source>
</evidence>
<dbReference type="EMBL" id="BAAANL010000005">
    <property type="protein sequence ID" value="GAA1867481.1"/>
    <property type="molecule type" value="Genomic_DNA"/>
</dbReference>
<name>A0ABP4ZSK7_9MICO</name>
<comment type="caution">
    <text evidence="3">The sequence shown here is derived from an EMBL/GenBank/DDBJ whole genome shotgun (WGS) entry which is preliminary data.</text>
</comment>
<gene>
    <name evidence="3" type="ORF">GCM10009751_27110</name>
</gene>
<feature type="transmembrane region" description="Helical" evidence="2">
    <location>
        <begin position="74"/>
        <end position="96"/>
    </location>
</feature>
<dbReference type="RefSeq" id="WP_344103747.1">
    <property type="nucleotide sequence ID" value="NZ_BAAANL010000005.1"/>
</dbReference>
<evidence type="ECO:0000313" key="4">
    <source>
        <dbReference type="Proteomes" id="UP001501094"/>
    </source>
</evidence>
<proteinExistence type="predicted"/>
<feature type="region of interest" description="Disordered" evidence="1">
    <location>
        <begin position="1"/>
        <end position="26"/>
    </location>
</feature>
<organism evidence="3 4">
    <name type="scientific">Myceligenerans crystallogenes</name>
    <dbReference type="NCBI Taxonomy" id="316335"/>
    <lineage>
        <taxon>Bacteria</taxon>
        <taxon>Bacillati</taxon>
        <taxon>Actinomycetota</taxon>
        <taxon>Actinomycetes</taxon>
        <taxon>Micrococcales</taxon>
        <taxon>Promicromonosporaceae</taxon>
        <taxon>Myceligenerans</taxon>
    </lineage>
</organism>
<feature type="transmembrane region" description="Helical" evidence="2">
    <location>
        <begin position="33"/>
        <end position="54"/>
    </location>
</feature>
<reference evidence="4" key="1">
    <citation type="journal article" date="2019" name="Int. J. Syst. Evol. Microbiol.">
        <title>The Global Catalogue of Microorganisms (GCM) 10K type strain sequencing project: providing services to taxonomists for standard genome sequencing and annotation.</title>
        <authorList>
            <consortium name="The Broad Institute Genomics Platform"/>
            <consortium name="The Broad Institute Genome Sequencing Center for Infectious Disease"/>
            <person name="Wu L."/>
            <person name="Ma J."/>
        </authorList>
    </citation>
    <scope>NUCLEOTIDE SEQUENCE [LARGE SCALE GENOMIC DNA]</scope>
    <source>
        <strain evidence="4">JCM 14326</strain>
    </source>
</reference>
<accession>A0ABP4ZSK7</accession>
<evidence type="ECO:0000256" key="2">
    <source>
        <dbReference type="SAM" id="Phobius"/>
    </source>
</evidence>
<keyword evidence="2" id="KW-0472">Membrane</keyword>
<evidence type="ECO:0000313" key="3">
    <source>
        <dbReference type="EMBL" id="GAA1867481.1"/>
    </source>
</evidence>
<sequence>MSSMQPPAEGSVPGPPAVQPLKRSPAGRTDRDLTIVLIILAPVACALASFWGFFSVSAAGGCSADTCNGTLINLGIWTMVAGPWVVWIVSGIWAIVRLAQNKTGVEVMAKGIVVAVALYGIGNSLMFLGIS</sequence>
<keyword evidence="4" id="KW-1185">Reference proteome</keyword>
<dbReference type="Proteomes" id="UP001501094">
    <property type="component" value="Unassembled WGS sequence"/>
</dbReference>